<gene>
    <name evidence="2" type="ORF">BRARA_B02147</name>
</gene>
<evidence type="ECO:0000313" key="3">
    <source>
        <dbReference type="Proteomes" id="UP000264353"/>
    </source>
</evidence>
<protein>
    <submittedName>
        <fullName evidence="2">Uncharacterized protein</fullName>
    </submittedName>
</protein>
<sequence length="68" mass="8147">MWSWNILFKNGDVLQGTWREDLTHGKGWFYFNKGDRWFANFWKGNASGEGRFYSKSGEIFFGHFKDGW</sequence>
<dbReference type="AlphaFoldDB" id="A0A398AB49"/>
<dbReference type="Proteomes" id="UP000264353">
    <property type="component" value="Chromosome A2"/>
</dbReference>
<dbReference type="PANTHER" id="PTHR43215:SF15">
    <property type="entry name" value="PROTEIN ACCUMULATION AND REPLICATION OF CHLOROPLASTS 3, CHLOROPLASTIC"/>
    <property type="match status" value="1"/>
</dbReference>
<organism evidence="2 3">
    <name type="scientific">Brassica campestris</name>
    <name type="common">Field mustard</name>
    <dbReference type="NCBI Taxonomy" id="3711"/>
    <lineage>
        <taxon>Eukaryota</taxon>
        <taxon>Viridiplantae</taxon>
        <taxon>Streptophyta</taxon>
        <taxon>Embryophyta</taxon>
        <taxon>Tracheophyta</taxon>
        <taxon>Spermatophyta</taxon>
        <taxon>Magnoliopsida</taxon>
        <taxon>eudicotyledons</taxon>
        <taxon>Gunneridae</taxon>
        <taxon>Pentapetalae</taxon>
        <taxon>rosids</taxon>
        <taxon>malvids</taxon>
        <taxon>Brassicales</taxon>
        <taxon>Brassicaceae</taxon>
        <taxon>Brassiceae</taxon>
        <taxon>Brassica</taxon>
    </lineage>
</organism>
<dbReference type="Pfam" id="PF02493">
    <property type="entry name" value="MORN"/>
    <property type="match status" value="2"/>
</dbReference>
<evidence type="ECO:0000313" key="2">
    <source>
        <dbReference type="EMBL" id="RID75081.1"/>
    </source>
</evidence>
<keyword evidence="1" id="KW-0677">Repeat</keyword>
<accession>A0A398AB49</accession>
<dbReference type="EMBL" id="CM010629">
    <property type="protein sequence ID" value="RID75081.1"/>
    <property type="molecule type" value="Genomic_DNA"/>
</dbReference>
<dbReference type="Gene3D" id="2.20.110.10">
    <property type="entry name" value="Histone H3 K4-specific methyltransferase SET7/9 N-terminal domain"/>
    <property type="match status" value="1"/>
</dbReference>
<dbReference type="PANTHER" id="PTHR43215">
    <property type="entry name" value="RADIAL SPOKE HEAD 1 HOMOLOG"/>
    <property type="match status" value="1"/>
</dbReference>
<evidence type="ECO:0000256" key="1">
    <source>
        <dbReference type="ARBA" id="ARBA00022737"/>
    </source>
</evidence>
<dbReference type="GO" id="GO:0016020">
    <property type="term" value="C:membrane"/>
    <property type="evidence" value="ECO:0007669"/>
    <property type="project" value="UniProtKB-ARBA"/>
</dbReference>
<name>A0A398AB49_BRACM</name>
<proteinExistence type="predicted"/>
<reference evidence="2 3" key="1">
    <citation type="submission" date="2018-06" db="EMBL/GenBank/DDBJ databases">
        <title>WGS assembly of Brassica rapa FPsc.</title>
        <authorList>
            <person name="Bowman J."/>
            <person name="Kohchi T."/>
            <person name="Yamato K."/>
            <person name="Jenkins J."/>
            <person name="Shu S."/>
            <person name="Ishizaki K."/>
            <person name="Yamaoka S."/>
            <person name="Nishihama R."/>
            <person name="Nakamura Y."/>
            <person name="Berger F."/>
            <person name="Adam C."/>
            <person name="Aki S."/>
            <person name="Althoff F."/>
            <person name="Araki T."/>
            <person name="Arteaga-Vazquez M."/>
            <person name="Balasubrmanian S."/>
            <person name="Bauer D."/>
            <person name="Boehm C."/>
            <person name="Briginshaw L."/>
            <person name="Caballero-Perez J."/>
            <person name="Catarino B."/>
            <person name="Chen F."/>
            <person name="Chiyoda S."/>
            <person name="Chovatia M."/>
            <person name="Davies K."/>
            <person name="Delmans M."/>
            <person name="Demura T."/>
            <person name="Dierschke T."/>
            <person name="Dolan L."/>
            <person name="Dorantes-Acosta A."/>
            <person name="Eklund D."/>
            <person name="Florent S."/>
            <person name="Flores-Sandoval E."/>
            <person name="Fujiyama A."/>
            <person name="Fukuzawa H."/>
            <person name="Galik B."/>
            <person name="Grimanelli D."/>
            <person name="Grimwood J."/>
            <person name="Grossniklaus U."/>
            <person name="Hamada T."/>
            <person name="Haseloff J."/>
            <person name="Hetherington A."/>
            <person name="Higo A."/>
            <person name="Hirakawa Y."/>
            <person name="Hundley H."/>
            <person name="Ikeda Y."/>
            <person name="Inoue K."/>
            <person name="Inoue S."/>
            <person name="Ishida S."/>
            <person name="Jia Q."/>
            <person name="Kakita M."/>
            <person name="Kanazawa T."/>
            <person name="Kawai Y."/>
            <person name="Kawashima T."/>
            <person name="Kennedy M."/>
            <person name="Kinose K."/>
            <person name="Kinoshita T."/>
            <person name="Kohara Y."/>
            <person name="Koide E."/>
            <person name="Komatsu K."/>
            <person name="Kopischke S."/>
            <person name="Kubo M."/>
            <person name="Kyozuka J."/>
            <person name="Lagercrantz U."/>
            <person name="Lin S."/>
            <person name="Lindquist E."/>
            <person name="Lipzen A."/>
            <person name="Lu C."/>
            <person name="Luna E."/>
            <person name="Martienssen R."/>
            <person name="Minamino N."/>
            <person name="Mizutani M."/>
            <person name="Mizutani M."/>
            <person name="Mochizuki N."/>
            <person name="Monte I."/>
            <person name="Mosher R."/>
            <person name="Nagasaki H."/>
            <person name="Nakagami H."/>
            <person name="Naramoto S."/>
            <person name="Nishitani K."/>
            <person name="Ohtani M."/>
            <person name="Okamoto T."/>
            <person name="Okumura M."/>
            <person name="Phillips J."/>
            <person name="Pollak B."/>
            <person name="Reinders A."/>
            <person name="Roevekamp M."/>
            <person name="Sano R."/>
            <person name="Sawa S."/>
            <person name="Schmid M."/>
            <person name="Shirakawa M."/>
            <person name="Solano R."/>
            <person name="Spunde A."/>
            <person name="Suetsugu N."/>
            <person name="Sugano S."/>
            <person name="Sugiyama A."/>
            <person name="Sun R."/>
            <person name="Suzuki Y."/>
            <person name="Takenaka M."/>
            <person name="Takezawa D."/>
            <person name="Tomogane H."/>
            <person name="Tsuzuki M."/>
            <person name="Ueda T."/>
            <person name="Umeda M."/>
            <person name="Ward J."/>
            <person name="Watanabe Y."/>
            <person name="Yazaki K."/>
            <person name="Yokoyama R."/>
            <person name="Yoshitake Y."/>
            <person name="Yotsui I."/>
            <person name="Zachgo S."/>
            <person name="Schmutz J."/>
        </authorList>
    </citation>
    <scope>NUCLEOTIDE SEQUENCE [LARGE SCALE GENOMIC DNA]</scope>
    <source>
        <strain evidence="3">cv. B-3</strain>
    </source>
</reference>
<dbReference type="InterPro" id="IPR003409">
    <property type="entry name" value="MORN"/>
</dbReference>
<dbReference type="SUPFAM" id="SSF82185">
    <property type="entry name" value="Histone H3 K4-specific methyltransferase SET7/9 N-terminal domain"/>
    <property type="match status" value="1"/>
</dbReference>